<dbReference type="Pfam" id="PF13417">
    <property type="entry name" value="GST_N_3"/>
    <property type="match status" value="1"/>
</dbReference>
<dbReference type="SUPFAM" id="SSF52833">
    <property type="entry name" value="Thioredoxin-like"/>
    <property type="match status" value="1"/>
</dbReference>
<organism evidence="5">
    <name type="scientific">Rhipicephalus appendiculatus</name>
    <name type="common">Brown ear tick</name>
    <dbReference type="NCBI Taxonomy" id="34631"/>
    <lineage>
        <taxon>Eukaryota</taxon>
        <taxon>Metazoa</taxon>
        <taxon>Ecdysozoa</taxon>
        <taxon>Arthropoda</taxon>
        <taxon>Chelicerata</taxon>
        <taxon>Arachnida</taxon>
        <taxon>Acari</taxon>
        <taxon>Parasitiformes</taxon>
        <taxon>Ixodida</taxon>
        <taxon>Ixodoidea</taxon>
        <taxon>Ixodidae</taxon>
        <taxon>Rhipicephalinae</taxon>
        <taxon>Rhipicephalus</taxon>
        <taxon>Rhipicephalus</taxon>
    </lineage>
</organism>
<dbReference type="PANTHER" id="PTHR44188:SF1">
    <property type="entry name" value="GDAP1, ISOFORM A"/>
    <property type="match status" value="1"/>
</dbReference>
<dbReference type="EMBL" id="GEDV01010442">
    <property type="protein sequence ID" value="JAP78115.1"/>
    <property type="molecule type" value="Transcribed_RNA"/>
</dbReference>
<sequence length="285" mass="32640">MPYSNEQLILFYYPNTIGSRKMLLVLYTRGISFMPRIMDVQHGEQMEPWFLDMSPLGELPVLKHGDSVFTDVDQMMIYIDQIFPSTDPVGKLFPDKGTDLGNLVESIVKDLGKINIPLIVYGTLFHPEMAMSSSMTDDEQKKKAALVKQGKAQILELMERNPDYVNSYVEKQRAYDAFLGLAQSENAVNKELEEVEKAMDNMEDLLNSRKISGSTTPDSTQTWLFSIYVSAADVHLMVLLHAVYKAGLWDRYFEKTQKKHKNLTRYFKRMKHDPLISKALPGLIK</sequence>
<reference evidence="5" key="1">
    <citation type="journal article" date="2016" name="Ticks Tick Borne Dis.">
        <title>De novo assembly and annotation of the salivary gland transcriptome of Rhipicephalus appendiculatus male and female ticks during blood feeding.</title>
        <authorList>
            <person name="de Castro M.H."/>
            <person name="de Klerk D."/>
            <person name="Pienaar R."/>
            <person name="Latif A.A."/>
            <person name="Rees D.J."/>
            <person name="Mans B.J."/>
        </authorList>
    </citation>
    <scope>NUCLEOTIDE SEQUENCE</scope>
    <source>
        <tissue evidence="5">Salivary glands</tissue>
    </source>
</reference>
<dbReference type="InterPro" id="IPR036249">
    <property type="entry name" value="Thioredoxin-like_sf"/>
</dbReference>
<proteinExistence type="inferred from homology"/>
<evidence type="ECO:0000313" key="5">
    <source>
        <dbReference type="EMBL" id="JAP78115.1"/>
    </source>
</evidence>
<feature type="coiled-coil region" evidence="2">
    <location>
        <begin position="181"/>
        <end position="212"/>
    </location>
</feature>
<dbReference type="InterPro" id="IPR036282">
    <property type="entry name" value="Glutathione-S-Trfase_C_sf"/>
</dbReference>
<dbReference type="AlphaFoldDB" id="A0A131YHU4"/>
<dbReference type="GO" id="GO:0000266">
    <property type="term" value="P:mitochondrial fission"/>
    <property type="evidence" value="ECO:0007669"/>
    <property type="project" value="TreeGrafter"/>
</dbReference>
<dbReference type="GO" id="GO:0008053">
    <property type="term" value="P:mitochondrial fusion"/>
    <property type="evidence" value="ECO:0007669"/>
    <property type="project" value="TreeGrafter"/>
</dbReference>
<name>A0A131YHU4_RHIAP</name>
<protein>
    <submittedName>
        <fullName evidence="5">Ganglioside-induced differentiation-associated protein 1, 2 gdap</fullName>
    </submittedName>
</protein>
<feature type="domain" description="GST N-terminal" evidence="3">
    <location>
        <begin position="6"/>
        <end position="87"/>
    </location>
</feature>
<keyword evidence="2" id="KW-0175">Coiled coil</keyword>
<dbReference type="InterPro" id="IPR004045">
    <property type="entry name" value="Glutathione_S-Trfase_N"/>
</dbReference>
<accession>A0A131YHU4</accession>
<dbReference type="PROSITE" id="PS50404">
    <property type="entry name" value="GST_NTER"/>
    <property type="match status" value="1"/>
</dbReference>
<feature type="domain" description="GST C-terminal" evidence="4">
    <location>
        <begin position="140"/>
        <end position="285"/>
    </location>
</feature>
<evidence type="ECO:0000256" key="2">
    <source>
        <dbReference type="SAM" id="Coils"/>
    </source>
</evidence>
<dbReference type="SUPFAM" id="SSF47616">
    <property type="entry name" value="GST C-terminal domain-like"/>
    <property type="match status" value="1"/>
</dbReference>
<dbReference type="GO" id="GO:0005741">
    <property type="term" value="C:mitochondrial outer membrane"/>
    <property type="evidence" value="ECO:0007669"/>
    <property type="project" value="TreeGrafter"/>
</dbReference>
<evidence type="ECO:0000256" key="1">
    <source>
        <dbReference type="ARBA" id="ARBA00007409"/>
    </source>
</evidence>
<dbReference type="Gene3D" id="3.40.30.10">
    <property type="entry name" value="Glutaredoxin"/>
    <property type="match status" value="1"/>
</dbReference>
<dbReference type="PROSITE" id="PS50405">
    <property type="entry name" value="GST_CTER"/>
    <property type="match status" value="1"/>
</dbReference>
<dbReference type="InterPro" id="IPR010987">
    <property type="entry name" value="Glutathione-S-Trfase_C-like"/>
</dbReference>
<dbReference type="Gene3D" id="1.20.1050.10">
    <property type="match status" value="1"/>
</dbReference>
<dbReference type="GO" id="GO:0006626">
    <property type="term" value="P:protein targeting to mitochondrion"/>
    <property type="evidence" value="ECO:0007669"/>
    <property type="project" value="TreeGrafter"/>
</dbReference>
<dbReference type="PANTHER" id="PTHR44188">
    <property type="entry name" value="GDAP1, ISOFORM A"/>
    <property type="match status" value="1"/>
</dbReference>
<comment type="similarity">
    <text evidence="1">Belongs to the GST superfamily.</text>
</comment>
<evidence type="ECO:0000259" key="4">
    <source>
        <dbReference type="PROSITE" id="PS50405"/>
    </source>
</evidence>
<evidence type="ECO:0000259" key="3">
    <source>
        <dbReference type="PROSITE" id="PS50404"/>
    </source>
</evidence>